<name>Q64Q08_BACFR</name>
<protein>
    <submittedName>
        <fullName evidence="1">Uncharacterized protein</fullName>
    </submittedName>
</protein>
<dbReference type="Proteomes" id="UP000002197">
    <property type="component" value="Chromosome"/>
</dbReference>
<dbReference type="AlphaFoldDB" id="Q64Q08"/>
<dbReference type="KEGG" id="bfr:BF3680"/>
<evidence type="ECO:0000313" key="1">
    <source>
        <dbReference type="EMBL" id="BAD50423.1"/>
    </source>
</evidence>
<dbReference type="EMBL" id="AP006841">
    <property type="protein sequence ID" value="BAD50423.1"/>
    <property type="molecule type" value="Genomic_DNA"/>
</dbReference>
<sequence>MTFFSIHEVTIGLSPQLPNIEEQRFFAHDEQGMVVRYLHTVLDGWGDLLTDVKVRFVTTRSMSCSCLMISILPICCSLRIHWKMRVLTLSRYAASRVGSNLSGDTAFLSLETARMCAAISAIYSINDLNAELSIVITFISSPSFLFLRQNWTINKRGFNSSLPDI</sequence>
<organism evidence="1 2">
    <name type="scientific">Bacteroides fragilis (strain YCH46)</name>
    <dbReference type="NCBI Taxonomy" id="295405"/>
    <lineage>
        <taxon>Bacteria</taxon>
        <taxon>Pseudomonadati</taxon>
        <taxon>Bacteroidota</taxon>
        <taxon>Bacteroidia</taxon>
        <taxon>Bacteroidales</taxon>
        <taxon>Bacteroidaceae</taxon>
        <taxon>Bacteroides</taxon>
    </lineage>
</organism>
<dbReference type="STRING" id="295405.BF3680"/>
<reference evidence="1 2" key="1">
    <citation type="journal article" date="2004" name="Proc. Natl. Acad. Sci. U.S.A.">
        <title>Genomic analysis of Bacteroides fragilis reveals extensive DNA inversions regulating cell surface adaptation.</title>
        <authorList>
            <person name="Kuwahara T."/>
            <person name="Yamashita A."/>
            <person name="Hirakawa H."/>
            <person name="Nakayama H."/>
            <person name="Toh H."/>
            <person name="Okada N."/>
            <person name="Kuhara S."/>
            <person name="Hattori M."/>
            <person name="Hayashi T."/>
            <person name="Ohnishi Y."/>
        </authorList>
    </citation>
    <scope>NUCLEOTIDE SEQUENCE [LARGE SCALE GENOMIC DNA]</scope>
    <source>
        <strain evidence="1 2">YCH46</strain>
    </source>
</reference>
<evidence type="ECO:0000313" key="2">
    <source>
        <dbReference type="Proteomes" id="UP000002197"/>
    </source>
</evidence>
<dbReference type="HOGENOM" id="CLU_1607559_0_0_10"/>
<accession>Q64Q08</accession>
<gene>
    <name evidence="1" type="ordered locus">BF3680</name>
</gene>
<proteinExistence type="predicted"/>